<dbReference type="InterPro" id="IPR051601">
    <property type="entry name" value="Serine_prot/Carboxylest_S33"/>
</dbReference>
<evidence type="ECO:0000256" key="2">
    <source>
        <dbReference type="ARBA" id="ARBA00022801"/>
    </source>
</evidence>
<evidence type="ECO:0000256" key="1">
    <source>
        <dbReference type="ARBA" id="ARBA00010088"/>
    </source>
</evidence>
<evidence type="ECO:0000313" key="4">
    <source>
        <dbReference type="EMBL" id="CAI4011869.1"/>
    </source>
</evidence>
<gene>
    <name evidence="4" type="ORF">C1SCF055_LOCUS36989</name>
</gene>
<feature type="domain" description="AB hydrolase-1" evidence="3">
    <location>
        <begin position="38"/>
        <end position="287"/>
    </location>
</feature>
<dbReference type="PANTHER" id="PTHR43248">
    <property type="entry name" value="2-SUCCINYL-6-HYDROXY-2,4-CYCLOHEXADIENE-1-CARBOXYLATE SYNTHASE"/>
    <property type="match status" value="1"/>
</dbReference>
<name>A0A9P1DN04_9DINO</name>
<dbReference type="Pfam" id="PF12697">
    <property type="entry name" value="Abhydrolase_6"/>
    <property type="match status" value="1"/>
</dbReference>
<evidence type="ECO:0000313" key="6">
    <source>
        <dbReference type="EMBL" id="CAL4799181.1"/>
    </source>
</evidence>
<evidence type="ECO:0000313" key="7">
    <source>
        <dbReference type="Proteomes" id="UP001152797"/>
    </source>
</evidence>
<protein>
    <submittedName>
        <fullName evidence="6">AB hydrolase-1 domain-containing protein</fullName>
    </submittedName>
</protein>
<dbReference type="PANTHER" id="PTHR43248:SF3">
    <property type="entry name" value="AB HYDROLASE-1 DOMAIN-CONTAINING PROTEIN"/>
    <property type="match status" value="1"/>
</dbReference>
<comment type="similarity">
    <text evidence="1">Belongs to the peptidase S33 family.</text>
</comment>
<dbReference type="Gene3D" id="3.40.50.1820">
    <property type="entry name" value="alpha/beta hydrolase"/>
    <property type="match status" value="1"/>
</dbReference>
<proteinExistence type="inferred from homology"/>
<reference evidence="5" key="2">
    <citation type="submission" date="2024-04" db="EMBL/GenBank/DDBJ databases">
        <authorList>
            <person name="Chen Y."/>
            <person name="Shah S."/>
            <person name="Dougan E. K."/>
            <person name="Thang M."/>
            <person name="Chan C."/>
        </authorList>
    </citation>
    <scope>NUCLEOTIDE SEQUENCE [LARGE SCALE GENOMIC DNA]</scope>
</reference>
<dbReference type="EMBL" id="CAMXCT010005257">
    <property type="protein sequence ID" value="CAI4011869.1"/>
    <property type="molecule type" value="Genomic_DNA"/>
</dbReference>
<comment type="caution">
    <text evidence="4">The sequence shown here is derived from an EMBL/GenBank/DDBJ whole genome shotgun (WGS) entry which is preliminary data.</text>
</comment>
<evidence type="ECO:0000259" key="3">
    <source>
        <dbReference type="Pfam" id="PF12697"/>
    </source>
</evidence>
<dbReference type="GO" id="GO:0016787">
    <property type="term" value="F:hydrolase activity"/>
    <property type="evidence" value="ECO:0007669"/>
    <property type="project" value="UniProtKB-KW"/>
</dbReference>
<evidence type="ECO:0000313" key="5">
    <source>
        <dbReference type="EMBL" id="CAL1165244.1"/>
    </source>
</evidence>
<dbReference type="InterPro" id="IPR029058">
    <property type="entry name" value="AB_hydrolase_fold"/>
</dbReference>
<dbReference type="EMBL" id="CAMXCT020005257">
    <property type="protein sequence ID" value="CAL1165244.1"/>
    <property type="molecule type" value="Genomic_DNA"/>
</dbReference>
<dbReference type="Proteomes" id="UP001152797">
    <property type="component" value="Unassembled WGS sequence"/>
</dbReference>
<accession>A0A9P1DN04</accession>
<dbReference type="InterPro" id="IPR000073">
    <property type="entry name" value="AB_hydrolase_1"/>
</dbReference>
<dbReference type="EMBL" id="CAMXCT030005257">
    <property type="protein sequence ID" value="CAL4799181.1"/>
    <property type="molecule type" value="Genomic_DNA"/>
</dbReference>
<sequence length="301" mass="33123">MRSLKLWRPKAASRSFAVLSHSWTGGQRPTEASQKVCVMMHGILGSKSNWNTPSRQLLKTIGPQGWRILQLDHRAHGRSPTGSSPHNLESCAEDVLETLVHAGVPDSAELVVCGHSFGGKVALAVLETLRKQGRPPRKTWTFDSVPGCPAAIPAEDERRQQSVGFVLEVVKAIAGKRFDERSELVSSLQDHGLSQPLAEWIAQSVRSTADGVELSYDIEIVGELYQAYLAKDMWHLFDSSSEIGVIVAGKNRHAWGTKNLQQLQRRHEEGHVEMVTLKSAGHNVHVDDLPGLLKAIQPSFS</sequence>
<dbReference type="SUPFAM" id="SSF53474">
    <property type="entry name" value="alpha/beta-Hydrolases"/>
    <property type="match status" value="1"/>
</dbReference>
<organism evidence="4">
    <name type="scientific">Cladocopium goreaui</name>
    <dbReference type="NCBI Taxonomy" id="2562237"/>
    <lineage>
        <taxon>Eukaryota</taxon>
        <taxon>Sar</taxon>
        <taxon>Alveolata</taxon>
        <taxon>Dinophyceae</taxon>
        <taxon>Suessiales</taxon>
        <taxon>Symbiodiniaceae</taxon>
        <taxon>Cladocopium</taxon>
    </lineage>
</organism>
<dbReference type="AlphaFoldDB" id="A0A9P1DN04"/>
<keyword evidence="2 6" id="KW-0378">Hydrolase</keyword>
<keyword evidence="7" id="KW-1185">Reference proteome</keyword>
<reference evidence="4" key="1">
    <citation type="submission" date="2022-10" db="EMBL/GenBank/DDBJ databases">
        <authorList>
            <person name="Chen Y."/>
            <person name="Dougan E. K."/>
            <person name="Chan C."/>
            <person name="Rhodes N."/>
            <person name="Thang M."/>
        </authorList>
    </citation>
    <scope>NUCLEOTIDE SEQUENCE</scope>
</reference>
<dbReference type="OrthoDB" id="8119704at2759"/>